<proteinExistence type="inferred from homology"/>
<comment type="catalytic activity">
    <reaction evidence="12">
        <text>(6R)-5,10-methenyltetrahydrofolate + H2O = (6R)-10-formyltetrahydrofolate + H(+)</text>
        <dbReference type="Rhea" id="RHEA:23700"/>
        <dbReference type="ChEBI" id="CHEBI:15377"/>
        <dbReference type="ChEBI" id="CHEBI:15378"/>
        <dbReference type="ChEBI" id="CHEBI:57455"/>
        <dbReference type="ChEBI" id="CHEBI:195366"/>
        <dbReference type="EC" id="3.5.4.9"/>
    </reaction>
</comment>
<keyword evidence="3 12" id="KW-0554">One-carbon metabolism</keyword>
<evidence type="ECO:0000259" key="14">
    <source>
        <dbReference type="Pfam" id="PF02882"/>
    </source>
</evidence>
<keyword evidence="10 12" id="KW-0486">Methionine biosynthesis</keyword>
<name>A0A1H5YET1_9RHOO</name>
<keyword evidence="4 12" id="KW-0028">Amino-acid biosynthesis</keyword>
<dbReference type="NCBIfam" id="NF010786">
    <property type="entry name" value="PRK14189.1"/>
    <property type="match status" value="1"/>
</dbReference>
<protein>
    <recommendedName>
        <fullName evidence="12">Bifunctional protein FolD</fullName>
    </recommendedName>
    <domain>
        <recommendedName>
            <fullName evidence="12">Methylenetetrahydrofolate dehydrogenase</fullName>
            <ecNumber evidence="12">1.5.1.5</ecNumber>
        </recommendedName>
    </domain>
    <domain>
        <recommendedName>
            <fullName evidence="12">Methenyltetrahydrofolate cyclohydrolase</fullName>
            <ecNumber evidence="12">3.5.4.9</ecNumber>
        </recommendedName>
    </domain>
</protein>
<keyword evidence="5 12" id="KW-0658">Purine biosynthesis</keyword>
<dbReference type="KEGG" id="tcl:Tchl_3123"/>
<evidence type="ECO:0000256" key="6">
    <source>
        <dbReference type="ARBA" id="ARBA00022801"/>
    </source>
</evidence>
<dbReference type="SUPFAM" id="SSF53223">
    <property type="entry name" value="Aminoacid dehydrogenase-like, N-terminal domain"/>
    <property type="match status" value="1"/>
</dbReference>
<dbReference type="InterPro" id="IPR020867">
    <property type="entry name" value="THF_DH/CycHdrlase_CS"/>
</dbReference>
<organism evidence="15 16">
    <name type="scientific">Thauera chlorobenzoica</name>
    <dbReference type="NCBI Taxonomy" id="96773"/>
    <lineage>
        <taxon>Bacteria</taxon>
        <taxon>Pseudomonadati</taxon>
        <taxon>Pseudomonadota</taxon>
        <taxon>Betaproteobacteria</taxon>
        <taxon>Rhodocyclales</taxon>
        <taxon>Zoogloeaceae</taxon>
        <taxon>Thauera</taxon>
    </lineage>
</organism>
<keyword evidence="16" id="KW-1185">Reference proteome</keyword>
<evidence type="ECO:0000256" key="1">
    <source>
        <dbReference type="ARBA" id="ARBA00004777"/>
    </source>
</evidence>
<dbReference type="Gene3D" id="3.40.50.720">
    <property type="entry name" value="NAD(P)-binding Rossmann-like Domain"/>
    <property type="match status" value="1"/>
</dbReference>
<feature type="domain" description="Tetrahydrofolate dehydrogenase/cyclohydrolase NAD(P)-binding" evidence="14">
    <location>
        <begin position="139"/>
        <end position="285"/>
    </location>
</feature>
<dbReference type="GO" id="GO:0005829">
    <property type="term" value="C:cytosol"/>
    <property type="evidence" value="ECO:0007669"/>
    <property type="project" value="TreeGrafter"/>
</dbReference>
<dbReference type="EMBL" id="CP018839">
    <property type="protein sequence ID" value="APR05935.1"/>
    <property type="molecule type" value="Genomic_DNA"/>
</dbReference>
<dbReference type="GO" id="GO:0035999">
    <property type="term" value="P:tetrahydrofolate interconversion"/>
    <property type="evidence" value="ECO:0007669"/>
    <property type="project" value="UniProtKB-UniRule"/>
</dbReference>
<dbReference type="InterPro" id="IPR020630">
    <property type="entry name" value="THF_DH/CycHdrlase_cat_dom"/>
</dbReference>
<sequence>MTARIIDGNVLSARVRGEIADRAATLSARGVQPCLAVILVGADPASAVYVRNKVAACEKAGLRSLRFDYPQDAAPAEVMARLAELNADPAVHGILVQLPLPPQFDETAVLEAIDLGKDVDGFHAENVGRLSQNREAFIPCTPHGVMKMLESAAVPVQGAEAVIIGRSNIVGKPMAMLLTNAGATVTVCHSKTRDLAFHTRRADILVAAIGKPRFVTGDMIKPGATVIDVGINRLQDGPDAGKLCGDVDFESARAVAGAITPVPGGVGPMTITMLLENTVISAERAARSRELAPGT</sequence>
<keyword evidence="6 12" id="KW-0378">Hydrolase</keyword>
<dbReference type="PROSITE" id="PS00767">
    <property type="entry name" value="THF_DHG_CYH_2"/>
    <property type="match status" value="1"/>
</dbReference>
<comment type="function">
    <text evidence="12">Catalyzes the oxidation of 5,10-methylenetetrahydrofolate to 5,10-methenyltetrahydrofolate and then the hydrolysis of 5,10-methenyltetrahydrofolate to 10-formyltetrahydrofolate.</text>
</comment>
<dbReference type="Proteomes" id="UP000185739">
    <property type="component" value="Chromosome"/>
</dbReference>
<dbReference type="InterPro" id="IPR000672">
    <property type="entry name" value="THF_DH/CycHdrlase"/>
</dbReference>
<feature type="binding site" evidence="12">
    <location>
        <begin position="165"/>
        <end position="167"/>
    </location>
    <ligand>
        <name>NADP(+)</name>
        <dbReference type="ChEBI" id="CHEBI:58349"/>
    </ligand>
</feature>
<dbReference type="PANTHER" id="PTHR48099">
    <property type="entry name" value="C-1-TETRAHYDROFOLATE SYNTHASE, CYTOPLASMIC-RELATED"/>
    <property type="match status" value="1"/>
</dbReference>
<evidence type="ECO:0000256" key="2">
    <source>
        <dbReference type="ARBA" id="ARBA00011738"/>
    </source>
</evidence>
<dbReference type="Pfam" id="PF02882">
    <property type="entry name" value="THF_DHG_CYH_C"/>
    <property type="match status" value="1"/>
</dbReference>
<evidence type="ECO:0000256" key="11">
    <source>
        <dbReference type="ARBA" id="ARBA00023268"/>
    </source>
</evidence>
<comment type="caution">
    <text evidence="12">Lacks conserved residue(s) required for the propagation of feature annotation.</text>
</comment>
<dbReference type="GO" id="GO:0009086">
    <property type="term" value="P:methionine biosynthetic process"/>
    <property type="evidence" value="ECO:0007669"/>
    <property type="project" value="UniProtKB-KW"/>
</dbReference>
<comment type="subunit">
    <text evidence="2 12">Homodimer.</text>
</comment>
<dbReference type="FunFam" id="3.40.50.720:FF:000006">
    <property type="entry name" value="Bifunctional protein FolD"/>
    <property type="match status" value="1"/>
</dbReference>
<evidence type="ECO:0000259" key="13">
    <source>
        <dbReference type="Pfam" id="PF00763"/>
    </source>
</evidence>
<keyword evidence="8 12" id="KW-0560">Oxidoreductase</keyword>
<feature type="domain" description="Tetrahydrofolate dehydrogenase/cyclohydrolase catalytic" evidence="13">
    <location>
        <begin position="6"/>
        <end position="120"/>
    </location>
</feature>
<dbReference type="GO" id="GO:0004488">
    <property type="term" value="F:methylenetetrahydrofolate dehydrogenase (NADP+) activity"/>
    <property type="evidence" value="ECO:0007669"/>
    <property type="project" value="UniProtKB-UniRule"/>
</dbReference>
<evidence type="ECO:0000256" key="9">
    <source>
        <dbReference type="ARBA" id="ARBA00023102"/>
    </source>
</evidence>
<dbReference type="GO" id="GO:0000105">
    <property type="term" value="P:L-histidine biosynthetic process"/>
    <property type="evidence" value="ECO:0007669"/>
    <property type="project" value="UniProtKB-KW"/>
</dbReference>
<dbReference type="FunFam" id="3.40.50.10860:FF:000005">
    <property type="entry name" value="C-1-tetrahydrofolate synthase, cytoplasmic, putative"/>
    <property type="match status" value="1"/>
</dbReference>
<dbReference type="NCBIfam" id="NF008058">
    <property type="entry name" value="PRK10792.1"/>
    <property type="match status" value="1"/>
</dbReference>
<dbReference type="EC" id="3.5.4.9" evidence="12"/>
<dbReference type="Pfam" id="PF00763">
    <property type="entry name" value="THF_DHG_CYH"/>
    <property type="match status" value="1"/>
</dbReference>
<feature type="binding site" evidence="12">
    <location>
        <position position="231"/>
    </location>
    <ligand>
        <name>NADP(+)</name>
        <dbReference type="ChEBI" id="CHEBI:58349"/>
    </ligand>
</feature>
<keyword evidence="7 12" id="KW-0521">NADP</keyword>
<dbReference type="Gene3D" id="3.40.50.10860">
    <property type="entry name" value="Leucine Dehydrogenase, chain A, domain 1"/>
    <property type="match status" value="1"/>
</dbReference>
<dbReference type="RefSeq" id="WP_075149197.1">
    <property type="nucleotide sequence ID" value="NZ_CP018839.1"/>
</dbReference>
<evidence type="ECO:0000256" key="4">
    <source>
        <dbReference type="ARBA" id="ARBA00022605"/>
    </source>
</evidence>
<dbReference type="UniPathway" id="UPA00193"/>
<accession>A0A1H5YET1</accession>
<gene>
    <name evidence="12" type="primary">folD</name>
    <name evidence="15" type="ORF">Tchl_3123</name>
</gene>
<dbReference type="AlphaFoldDB" id="A0A1H5YET1"/>
<dbReference type="InterPro" id="IPR046346">
    <property type="entry name" value="Aminoacid_DH-like_N_sf"/>
</dbReference>
<dbReference type="OrthoDB" id="9803580at2"/>
<evidence type="ECO:0000256" key="3">
    <source>
        <dbReference type="ARBA" id="ARBA00022563"/>
    </source>
</evidence>
<reference evidence="15 16" key="1">
    <citation type="submission" date="2016-12" db="EMBL/GenBank/DDBJ databases">
        <title>Complete genome sequence of Thauera chlorobenzoica, a Betaproteobacterium degrading haloaromatics anaerobically to CO2 and halides.</title>
        <authorList>
            <person name="Goris T."/>
            <person name="Mergelsberg M."/>
            <person name="Boll M."/>
        </authorList>
    </citation>
    <scope>NUCLEOTIDE SEQUENCE [LARGE SCALE GENOMIC DNA]</scope>
    <source>
        <strain evidence="15 16">3CB1</strain>
    </source>
</reference>
<evidence type="ECO:0000256" key="8">
    <source>
        <dbReference type="ARBA" id="ARBA00023002"/>
    </source>
</evidence>
<dbReference type="SUPFAM" id="SSF51735">
    <property type="entry name" value="NAD(P)-binding Rossmann-fold domains"/>
    <property type="match status" value="1"/>
</dbReference>
<dbReference type="InterPro" id="IPR036291">
    <property type="entry name" value="NAD(P)-bd_dom_sf"/>
</dbReference>
<dbReference type="HAMAP" id="MF_01576">
    <property type="entry name" value="THF_DHG_CYH"/>
    <property type="match status" value="1"/>
</dbReference>
<dbReference type="CDD" id="cd01080">
    <property type="entry name" value="NAD_bind_m-THF_DH_Cyclohyd"/>
    <property type="match status" value="1"/>
</dbReference>
<dbReference type="STRING" id="96773.Tchl_3123"/>
<dbReference type="PANTHER" id="PTHR48099:SF5">
    <property type="entry name" value="C-1-TETRAHYDROFOLATE SYNTHASE, CYTOPLASMIC"/>
    <property type="match status" value="1"/>
</dbReference>
<keyword evidence="9 12" id="KW-0368">Histidine biosynthesis</keyword>
<evidence type="ECO:0000256" key="10">
    <source>
        <dbReference type="ARBA" id="ARBA00023167"/>
    </source>
</evidence>
<evidence type="ECO:0000313" key="16">
    <source>
        <dbReference type="Proteomes" id="UP000185739"/>
    </source>
</evidence>
<dbReference type="GO" id="GO:0004477">
    <property type="term" value="F:methenyltetrahydrofolate cyclohydrolase activity"/>
    <property type="evidence" value="ECO:0007669"/>
    <property type="project" value="UniProtKB-UniRule"/>
</dbReference>
<dbReference type="EC" id="1.5.1.5" evidence="12"/>
<evidence type="ECO:0000256" key="5">
    <source>
        <dbReference type="ARBA" id="ARBA00022755"/>
    </source>
</evidence>
<comment type="pathway">
    <text evidence="1 12">One-carbon metabolism; tetrahydrofolate interconversion.</text>
</comment>
<keyword evidence="11 12" id="KW-0511">Multifunctional enzyme</keyword>
<dbReference type="InterPro" id="IPR020631">
    <property type="entry name" value="THF_DH/CycHdrlase_NAD-bd_dom"/>
</dbReference>
<evidence type="ECO:0000256" key="7">
    <source>
        <dbReference type="ARBA" id="ARBA00022857"/>
    </source>
</evidence>
<dbReference type="GO" id="GO:0006164">
    <property type="term" value="P:purine nucleotide biosynthetic process"/>
    <property type="evidence" value="ECO:0007669"/>
    <property type="project" value="UniProtKB-KW"/>
</dbReference>
<comment type="catalytic activity">
    <reaction evidence="12">
        <text>(6R)-5,10-methylene-5,6,7,8-tetrahydrofolate + NADP(+) = (6R)-5,10-methenyltetrahydrofolate + NADPH</text>
        <dbReference type="Rhea" id="RHEA:22812"/>
        <dbReference type="ChEBI" id="CHEBI:15636"/>
        <dbReference type="ChEBI" id="CHEBI:57455"/>
        <dbReference type="ChEBI" id="CHEBI:57783"/>
        <dbReference type="ChEBI" id="CHEBI:58349"/>
        <dbReference type="EC" id="1.5.1.5"/>
    </reaction>
</comment>
<dbReference type="NCBIfam" id="NF010783">
    <property type="entry name" value="PRK14186.1"/>
    <property type="match status" value="1"/>
</dbReference>
<evidence type="ECO:0000256" key="12">
    <source>
        <dbReference type="HAMAP-Rule" id="MF_01576"/>
    </source>
</evidence>
<evidence type="ECO:0000313" key="15">
    <source>
        <dbReference type="EMBL" id="APR05935.1"/>
    </source>
</evidence>
<comment type="similarity">
    <text evidence="12">Belongs to the tetrahydrofolate dehydrogenase/cyclohydrolase family.</text>
</comment>
<dbReference type="PRINTS" id="PR00085">
    <property type="entry name" value="THFDHDRGNASE"/>
</dbReference>